<evidence type="ECO:0000259" key="13">
    <source>
        <dbReference type="PROSITE" id="PS51203"/>
    </source>
</evidence>
<dbReference type="SUPFAM" id="SSF49764">
    <property type="entry name" value="HSP20-like chaperones"/>
    <property type="match status" value="1"/>
</dbReference>
<reference evidence="14 15" key="1">
    <citation type="submission" date="2024-02" db="EMBL/GenBank/DDBJ databases">
        <title>Chromosome-scale genome assembly of the rough periwinkle Littorina saxatilis.</title>
        <authorList>
            <person name="De Jode A."/>
            <person name="Faria R."/>
            <person name="Formenti G."/>
            <person name="Sims Y."/>
            <person name="Smith T.P."/>
            <person name="Tracey A."/>
            <person name="Wood J.M.D."/>
            <person name="Zagrodzka Z.B."/>
            <person name="Johannesson K."/>
            <person name="Butlin R.K."/>
            <person name="Leder E.H."/>
        </authorList>
    </citation>
    <scope>NUCLEOTIDE SEQUENCE [LARGE SCALE GENOMIC DNA]</scope>
    <source>
        <strain evidence="14">Snail1</strain>
        <tissue evidence="14">Muscle</tissue>
    </source>
</reference>
<evidence type="ECO:0000313" key="15">
    <source>
        <dbReference type="Proteomes" id="UP001374579"/>
    </source>
</evidence>
<dbReference type="Gene3D" id="1.25.40.10">
    <property type="entry name" value="Tetratricopeptide repeat domain"/>
    <property type="match status" value="1"/>
</dbReference>
<dbReference type="Gene3D" id="2.60.40.790">
    <property type="match status" value="1"/>
</dbReference>
<dbReference type="PANTHER" id="PTHR46492:SF1">
    <property type="entry name" value="DYNEIN AXONEMAL ASSEMBLY FACTOR 4"/>
    <property type="match status" value="1"/>
</dbReference>
<evidence type="ECO:0000256" key="8">
    <source>
        <dbReference type="ARBA" id="ARBA00023273"/>
    </source>
</evidence>
<dbReference type="Pfam" id="PF04969">
    <property type="entry name" value="CS"/>
    <property type="match status" value="1"/>
</dbReference>
<feature type="repeat" description="TPR" evidence="11">
    <location>
        <begin position="272"/>
        <end position="305"/>
    </location>
</feature>
<dbReference type="FunFam" id="1.25.40.10:FF:000176">
    <property type="entry name" value="dynein assembly factor 4, axonemal isoform X1"/>
    <property type="match status" value="1"/>
</dbReference>
<dbReference type="PROSITE" id="PS51203">
    <property type="entry name" value="CS"/>
    <property type="match status" value="1"/>
</dbReference>
<dbReference type="GO" id="GO:0120293">
    <property type="term" value="C:dynein axonemal particle"/>
    <property type="evidence" value="ECO:0007669"/>
    <property type="project" value="UniProtKB-SubCell"/>
</dbReference>
<organism evidence="14 15">
    <name type="scientific">Littorina saxatilis</name>
    <dbReference type="NCBI Taxonomy" id="31220"/>
    <lineage>
        <taxon>Eukaryota</taxon>
        <taxon>Metazoa</taxon>
        <taxon>Spiralia</taxon>
        <taxon>Lophotrochozoa</taxon>
        <taxon>Mollusca</taxon>
        <taxon>Gastropoda</taxon>
        <taxon>Caenogastropoda</taxon>
        <taxon>Littorinimorpha</taxon>
        <taxon>Littorinoidea</taxon>
        <taxon>Littorinidae</taxon>
        <taxon>Littorina</taxon>
    </lineage>
</organism>
<dbReference type="PROSITE" id="PS50005">
    <property type="entry name" value="TPR"/>
    <property type="match status" value="2"/>
</dbReference>
<gene>
    <name evidence="14" type="ORF">V1264_001671</name>
</gene>
<evidence type="ECO:0000313" key="14">
    <source>
        <dbReference type="EMBL" id="KAK7115882.1"/>
    </source>
</evidence>
<feature type="compositionally biased region" description="Basic and acidic residues" evidence="12">
    <location>
        <begin position="173"/>
        <end position="195"/>
    </location>
</feature>
<dbReference type="Pfam" id="PF07719">
    <property type="entry name" value="TPR_2"/>
    <property type="match status" value="1"/>
</dbReference>
<feature type="repeat" description="TPR" evidence="11">
    <location>
        <begin position="348"/>
        <end position="381"/>
    </location>
</feature>
<evidence type="ECO:0000256" key="9">
    <source>
        <dbReference type="ARBA" id="ARBA00024190"/>
    </source>
</evidence>
<dbReference type="SUPFAM" id="SSF48452">
    <property type="entry name" value="TPR-like"/>
    <property type="match status" value="1"/>
</dbReference>
<dbReference type="GO" id="GO:0003341">
    <property type="term" value="P:cilium movement"/>
    <property type="evidence" value="ECO:0007669"/>
    <property type="project" value="InterPro"/>
</dbReference>
<comment type="caution">
    <text evidence="14">The sequence shown here is derived from an EMBL/GenBank/DDBJ whole genome shotgun (WGS) entry which is preliminary data.</text>
</comment>
<evidence type="ECO:0000256" key="6">
    <source>
        <dbReference type="ARBA" id="ARBA00022902"/>
    </source>
</evidence>
<evidence type="ECO:0000256" key="2">
    <source>
        <dbReference type="ARBA" id="ARBA00004487"/>
    </source>
</evidence>
<evidence type="ECO:0000256" key="5">
    <source>
        <dbReference type="ARBA" id="ARBA00022803"/>
    </source>
</evidence>
<evidence type="ECO:0000256" key="12">
    <source>
        <dbReference type="SAM" id="MobiDB-lite"/>
    </source>
</evidence>
<keyword evidence="15" id="KW-1185">Reference proteome</keyword>
<dbReference type="GO" id="GO:0036159">
    <property type="term" value="P:inner dynein arm assembly"/>
    <property type="evidence" value="ECO:0007669"/>
    <property type="project" value="TreeGrafter"/>
</dbReference>
<dbReference type="EMBL" id="JBAMIC010000001">
    <property type="protein sequence ID" value="KAK7115882.1"/>
    <property type="molecule type" value="Genomic_DNA"/>
</dbReference>
<evidence type="ECO:0000256" key="1">
    <source>
        <dbReference type="ARBA" id="ARBA00004123"/>
    </source>
</evidence>
<comment type="subcellular location">
    <subcellularLocation>
        <location evidence="2">Cell projection</location>
        <location evidence="2">Neuron projection</location>
    </subcellularLocation>
    <subcellularLocation>
        <location evidence="9">Dynein axonemal particle</location>
    </subcellularLocation>
    <subcellularLocation>
        <location evidence="1">Nucleus</location>
    </subcellularLocation>
</comment>
<keyword evidence="7" id="KW-0539">Nucleus</keyword>
<evidence type="ECO:0000256" key="11">
    <source>
        <dbReference type="PROSITE-ProRule" id="PRU00339"/>
    </source>
</evidence>
<accession>A0AAN9C1Z0</accession>
<dbReference type="InterPro" id="IPR007052">
    <property type="entry name" value="CS_dom"/>
</dbReference>
<evidence type="ECO:0000256" key="7">
    <source>
        <dbReference type="ARBA" id="ARBA00023242"/>
    </source>
</evidence>
<proteinExistence type="predicted"/>
<protein>
    <recommendedName>
        <fullName evidence="10">Dynein axonemal assembly factor 4</fullName>
    </recommendedName>
</protein>
<keyword evidence="4" id="KW-0677">Repeat</keyword>
<feature type="domain" description="CS" evidence="13">
    <location>
        <begin position="3"/>
        <end position="87"/>
    </location>
</feature>
<dbReference type="CDD" id="cd06469">
    <property type="entry name" value="p23_DYX1C1_like"/>
    <property type="match status" value="1"/>
</dbReference>
<keyword evidence="5 11" id="KW-0802">TPR repeat</keyword>
<dbReference type="InterPro" id="IPR019734">
    <property type="entry name" value="TPR_rpt"/>
</dbReference>
<keyword evidence="6" id="KW-0524">Neurogenesis</keyword>
<dbReference type="InterPro" id="IPR037894">
    <property type="entry name" value="CS_DYX1C1"/>
</dbReference>
<keyword evidence="3" id="KW-0963">Cytoplasm</keyword>
<dbReference type="InterPro" id="IPR052004">
    <property type="entry name" value="Dynein_assembly_factor_4"/>
</dbReference>
<dbReference type="InterPro" id="IPR008978">
    <property type="entry name" value="HSP20-like_chaperone"/>
</dbReference>
<evidence type="ECO:0000256" key="4">
    <source>
        <dbReference type="ARBA" id="ARBA00022737"/>
    </source>
</evidence>
<dbReference type="PANTHER" id="PTHR46492">
    <property type="entry name" value="DYNEIN ASSEMBLY FACTOR 4, AXONEMAL"/>
    <property type="match status" value="1"/>
</dbReference>
<dbReference type="SMART" id="SM00028">
    <property type="entry name" value="TPR"/>
    <property type="match status" value="3"/>
</dbReference>
<dbReference type="InterPro" id="IPR011990">
    <property type="entry name" value="TPR-like_helical_dom_sf"/>
</dbReference>
<evidence type="ECO:0000256" key="10">
    <source>
        <dbReference type="ARBA" id="ARBA00024430"/>
    </source>
</evidence>
<dbReference type="AlphaFoldDB" id="A0AAN9C1Z0"/>
<dbReference type="GO" id="GO:0007399">
    <property type="term" value="P:nervous system development"/>
    <property type="evidence" value="ECO:0007669"/>
    <property type="project" value="UniProtKB-KW"/>
</dbReference>
<name>A0AAN9C1Z0_9CAEN</name>
<feature type="region of interest" description="Disordered" evidence="12">
    <location>
        <begin position="173"/>
        <end position="202"/>
    </location>
</feature>
<evidence type="ECO:0000256" key="3">
    <source>
        <dbReference type="ARBA" id="ARBA00022490"/>
    </source>
</evidence>
<dbReference type="Proteomes" id="UP001374579">
    <property type="component" value="Unassembled WGS sequence"/>
</dbReference>
<dbReference type="GO" id="GO:0036158">
    <property type="term" value="P:outer dynein arm assembly"/>
    <property type="evidence" value="ECO:0007669"/>
    <property type="project" value="TreeGrafter"/>
</dbReference>
<dbReference type="GO" id="GO:0005634">
    <property type="term" value="C:nucleus"/>
    <property type="evidence" value="ECO:0007669"/>
    <property type="project" value="UniProtKB-SubCell"/>
</dbReference>
<dbReference type="InterPro" id="IPR013105">
    <property type="entry name" value="TPR_2"/>
</dbReference>
<dbReference type="GO" id="GO:0043005">
    <property type="term" value="C:neuron projection"/>
    <property type="evidence" value="ECO:0007669"/>
    <property type="project" value="UniProtKB-SubCell"/>
</dbReference>
<keyword evidence="8" id="KW-0966">Cell projection</keyword>
<sequence>MPLIVKDYVWEETEAQVFITVPLKGVKANKVDILSSEEYLKASYPPYIFECLLVAPVDDVAGTAQVGNGAVLFRLNKKEPGLWGKLQSADAENKELMRAKREEAIDKTQQKLQEALKEKDERKREHEKLAIQEMMKIEDTERCRIEKRKQEERDQATAELEAWKETQRRLAEEEKGRLLKEKREQEKAKQKEDKERKRRKGANIFMEAADEMGGNQKRQSGKIEVSFTERAFPTPVRESTKPMEDEWLQKQAEARQVADLQDEDLTEEERNPQFLRDKGNSFFAAGNYQAAVNAYTHALRLNPKMHSLYSNRAACHLKLRNLFKCIEDSSKAIDLLSPPVPQNAASRVKAIVRRGTAFCQLELYVEGLQDYEAALKIEPNNEKLKQDAEKIRQIIQGSAET</sequence>